<dbReference type="EnsemblPlants" id="ONIVA06G16990.1">
    <property type="protein sequence ID" value="ONIVA06G16990.1"/>
    <property type="gene ID" value="ONIVA06G16990"/>
</dbReference>
<dbReference type="SUPFAM" id="SSF56112">
    <property type="entry name" value="Protein kinase-like (PK-like)"/>
    <property type="match status" value="1"/>
</dbReference>
<dbReference type="EC" id="2.7.11.1" evidence="5"/>
<keyword evidence="21" id="KW-0325">Glycoprotein</keyword>
<dbReference type="Gene3D" id="1.10.510.10">
    <property type="entry name" value="Transferase(Phosphotransferase) domain 1"/>
    <property type="match status" value="1"/>
</dbReference>
<evidence type="ECO:0000256" key="28">
    <source>
        <dbReference type="SAM" id="Phobius"/>
    </source>
</evidence>
<protein>
    <recommendedName>
        <fullName evidence="26">Receptor kinase-like protein Xa21</fullName>
        <ecNumber evidence="5">2.7.11.1</ecNumber>
    </recommendedName>
</protein>
<keyword evidence="17 27" id="KW-0067">ATP-binding</keyword>
<feature type="domain" description="Protein kinase" evidence="29">
    <location>
        <begin position="429"/>
        <end position="731"/>
    </location>
</feature>
<keyword evidence="18 28" id="KW-1133">Transmembrane helix</keyword>
<dbReference type="Gene3D" id="3.30.200.20">
    <property type="entry name" value="Phosphorylase Kinase, domain 1"/>
    <property type="match status" value="1"/>
</dbReference>
<dbReference type="SMART" id="SM00369">
    <property type="entry name" value="LRR_TYP"/>
    <property type="match status" value="5"/>
</dbReference>
<dbReference type="GO" id="GO:0004674">
    <property type="term" value="F:protein serine/threonine kinase activity"/>
    <property type="evidence" value="ECO:0007669"/>
    <property type="project" value="UniProtKB-KW"/>
</dbReference>
<evidence type="ECO:0000256" key="27">
    <source>
        <dbReference type="PROSITE-ProRule" id="PRU10141"/>
    </source>
</evidence>
<evidence type="ECO:0000256" key="25">
    <source>
        <dbReference type="ARBA" id="ARBA00056628"/>
    </source>
</evidence>
<comment type="subcellular location">
    <subcellularLocation>
        <location evidence="3">Cell membrane</location>
        <topology evidence="3">Single-pass membrane protein</topology>
    </subcellularLocation>
    <subcellularLocation>
        <location evidence="4">Endoplasmic reticulum membrane</location>
        <topology evidence="4">Single-pass membrane protein</topology>
    </subcellularLocation>
</comment>
<evidence type="ECO:0000256" key="7">
    <source>
        <dbReference type="ARBA" id="ARBA00022527"/>
    </source>
</evidence>
<feature type="transmembrane region" description="Helical" evidence="28">
    <location>
        <begin position="373"/>
        <end position="393"/>
    </location>
</feature>
<dbReference type="InterPro" id="IPR000719">
    <property type="entry name" value="Prot_kinase_dom"/>
</dbReference>
<dbReference type="InterPro" id="IPR001611">
    <property type="entry name" value="Leu-rich_rpt"/>
</dbReference>
<evidence type="ECO:0000256" key="21">
    <source>
        <dbReference type="ARBA" id="ARBA00023180"/>
    </source>
</evidence>
<dbReference type="FunFam" id="3.30.200.20:FF:000432">
    <property type="entry name" value="LRR receptor-like serine/threonine-protein kinase EFR"/>
    <property type="match status" value="1"/>
</dbReference>
<dbReference type="InterPro" id="IPR003591">
    <property type="entry name" value="Leu-rich_rpt_typical-subtyp"/>
</dbReference>
<evidence type="ECO:0000256" key="10">
    <source>
        <dbReference type="ARBA" id="ARBA00022679"/>
    </source>
</evidence>
<keyword evidence="12" id="KW-0732">Signal</keyword>
<keyword evidence="13" id="KW-0677">Repeat</keyword>
<keyword evidence="6" id="KW-1003">Cell membrane</keyword>
<dbReference type="PROSITE" id="PS00107">
    <property type="entry name" value="PROTEIN_KINASE_ATP"/>
    <property type="match status" value="1"/>
</dbReference>
<comment type="cofactor">
    <cofactor evidence="2">
        <name>Mg(2+)</name>
        <dbReference type="ChEBI" id="CHEBI:18420"/>
    </cofactor>
</comment>
<keyword evidence="20" id="KW-0675">Receptor</keyword>
<dbReference type="PROSITE" id="PS00108">
    <property type="entry name" value="PROTEIN_KINASE_ST"/>
    <property type="match status" value="1"/>
</dbReference>
<dbReference type="InterPro" id="IPR017441">
    <property type="entry name" value="Protein_kinase_ATP_BS"/>
</dbReference>
<evidence type="ECO:0000256" key="22">
    <source>
        <dbReference type="ARBA" id="ARBA00047899"/>
    </source>
</evidence>
<dbReference type="STRING" id="4536.A0A0E0HQL4"/>
<keyword evidence="19 28" id="KW-0472">Membrane</keyword>
<evidence type="ECO:0000256" key="2">
    <source>
        <dbReference type="ARBA" id="ARBA00001946"/>
    </source>
</evidence>
<keyword evidence="31" id="KW-1185">Reference proteome</keyword>
<evidence type="ECO:0000256" key="9">
    <source>
        <dbReference type="ARBA" id="ARBA00022614"/>
    </source>
</evidence>
<keyword evidence="11 28" id="KW-0812">Transmembrane</keyword>
<evidence type="ECO:0000256" key="3">
    <source>
        <dbReference type="ARBA" id="ARBA00004162"/>
    </source>
</evidence>
<evidence type="ECO:0000259" key="29">
    <source>
        <dbReference type="PROSITE" id="PS50011"/>
    </source>
</evidence>
<evidence type="ECO:0000256" key="4">
    <source>
        <dbReference type="ARBA" id="ARBA00004389"/>
    </source>
</evidence>
<evidence type="ECO:0000256" key="13">
    <source>
        <dbReference type="ARBA" id="ARBA00022737"/>
    </source>
</evidence>
<dbReference type="Gramene" id="ONIVA06G16990.1">
    <property type="protein sequence ID" value="ONIVA06G16990.1"/>
    <property type="gene ID" value="ONIVA06G16990"/>
</dbReference>
<comment type="cofactor">
    <cofactor evidence="1">
        <name>Mn(2+)</name>
        <dbReference type="ChEBI" id="CHEBI:29035"/>
    </cofactor>
</comment>
<evidence type="ECO:0000313" key="30">
    <source>
        <dbReference type="EnsemblPlants" id="ONIVA06G16990.1"/>
    </source>
</evidence>
<dbReference type="PANTHER" id="PTHR45974">
    <property type="entry name" value="RECEPTOR-LIKE PROTEIN 55"/>
    <property type="match status" value="1"/>
</dbReference>
<reference evidence="30" key="2">
    <citation type="submission" date="2018-04" db="EMBL/GenBank/DDBJ databases">
        <title>OnivRS2 (Oryza nivara Reference Sequence Version 2).</title>
        <authorList>
            <person name="Zhang J."/>
            <person name="Kudrna D."/>
            <person name="Lee S."/>
            <person name="Talag J."/>
            <person name="Rajasekar S."/>
            <person name="Welchert J."/>
            <person name="Hsing Y.-I."/>
            <person name="Wing R.A."/>
        </authorList>
    </citation>
    <scope>NUCLEOTIDE SEQUENCE [LARGE SCALE GENOMIC DNA]</scope>
    <source>
        <strain evidence="30">SL10</strain>
    </source>
</reference>
<evidence type="ECO:0000256" key="24">
    <source>
        <dbReference type="ARBA" id="ARBA00054320"/>
    </source>
</evidence>
<dbReference type="Pfam" id="PF13855">
    <property type="entry name" value="LRR_8"/>
    <property type="match status" value="1"/>
</dbReference>
<evidence type="ECO:0000256" key="23">
    <source>
        <dbReference type="ARBA" id="ARBA00048679"/>
    </source>
</evidence>
<evidence type="ECO:0000256" key="11">
    <source>
        <dbReference type="ARBA" id="ARBA00022692"/>
    </source>
</evidence>
<dbReference type="AlphaFoldDB" id="A0A0E0HQL4"/>
<dbReference type="InterPro" id="IPR008271">
    <property type="entry name" value="Ser/Thr_kinase_AS"/>
</dbReference>
<comment type="catalytic activity">
    <reaction evidence="22">
        <text>L-threonyl-[protein] + ATP = O-phospho-L-threonyl-[protein] + ADP + H(+)</text>
        <dbReference type="Rhea" id="RHEA:46608"/>
        <dbReference type="Rhea" id="RHEA-COMP:11060"/>
        <dbReference type="Rhea" id="RHEA-COMP:11605"/>
        <dbReference type="ChEBI" id="CHEBI:15378"/>
        <dbReference type="ChEBI" id="CHEBI:30013"/>
        <dbReference type="ChEBI" id="CHEBI:30616"/>
        <dbReference type="ChEBI" id="CHEBI:61977"/>
        <dbReference type="ChEBI" id="CHEBI:456216"/>
        <dbReference type="EC" id="2.7.11.1"/>
    </reaction>
</comment>
<dbReference type="SMART" id="SM00220">
    <property type="entry name" value="S_TKc"/>
    <property type="match status" value="1"/>
</dbReference>
<keyword evidence="10" id="KW-0808">Transferase</keyword>
<evidence type="ECO:0000256" key="26">
    <source>
        <dbReference type="ARBA" id="ARBA00072040"/>
    </source>
</evidence>
<evidence type="ECO:0000313" key="31">
    <source>
        <dbReference type="Proteomes" id="UP000006591"/>
    </source>
</evidence>
<dbReference type="FunFam" id="3.80.10.10:FF:000095">
    <property type="entry name" value="LRR receptor-like serine/threonine-protein kinase GSO1"/>
    <property type="match status" value="1"/>
</dbReference>
<evidence type="ECO:0000256" key="18">
    <source>
        <dbReference type="ARBA" id="ARBA00022989"/>
    </source>
</evidence>
<evidence type="ECO:0000256" key="20">
    <source>
        <dbReference type="ARBA" id="ARBA00023170"/>
    </source>
</evidence>
<comment type="function">
    <text evidence="24">Receptor kinase that detects X.oryzae pv. oryzae protein Ax21 to promote innate immunity. Following X.oryzae pv. oryzae protein Ax21 detection, undergoes cleavage, releasing the processed protein kinase Xa21 chain.</text>
</comment>
<evidence type="ECO:0000256" key="6">
    <source>
        <dbReference type="ARBA" id="ARBA00022475"/>
    </source>
</evidence>
<proteinExistence type="predicted"/>
<keyword evidence="15" id="KW-0418">Kinase</keyword>
<dbReference type="OMA" id="PDALGMC"/>
<dbReference type="InterPro" id="IPR032675">
    <property type="entry name" value="LRR_dom_sf"/>
</dbReference>
<keyword evidence="7" id="KW-0723">Serine/threonine-protein kinase</keyword>
<reference evidence="30" key="1">
    <citation type="submission" date="2015-04" db="UniProtKB">
        <authorList>
            <consortium name="EnsemblPlants"/>
        </authorList>
    </citation>
    <scope>IDENTIFICATION</scope>
    <source>
        <strain evidence="30">SL10</strain>
    </source>
</reference>
<evidence type="ECO:0000256" key="5">
    <source>
        <dbReference type="ARBA" id="ARBA00012513"/>
    </source>
</evidence>
<sequence>MNTLGKVLPPNFGDAFLHLQMVSLTLNNFEGQIPPSLANASGLSLIDFSENNFTGQVPTSFGRLPKLSILNLQYNKLEANENQGWEFLYALSNCTSLTVLALAYNNLQGPLPDSVGNLSINLQNLILTGNNISGTVPPSIGNFPNLIRLSLSSNSFCGEIGEWIGNLKNLQGLFLRENNFIGPITPSIGNLTQLTELFLQNNKFEGLMPPSIGYLTQLSVLDLSCNNLQGNIHLGDGNLKQLVELHLSSNKFSGEIPDALGQSQNLVVIQLGQNILTGDIPVYFGNLKGLNVLNLSHNSLSGTIPTALSDLQLLSKLDLSHNHLHGEIPRNGIFENVTAVSLDGNLMLCGGVVDFHMPLCSAVSLKIERKSDLVRLLIPIFGVMSLTMLIYTITLGKKTPRRTYLFLFSFGKQFPKVSYNDLARATGNFCESNLIGRGSYGSVYKGKLTQAKIEVAIKVFNLEMRRADRSFVSECEVLRTIRHRNLLPILTACSTIDNRGKDFKALVYEFMHNGNLDTWLHHGHAGVIHKRLSMDQRVSIAVKIADALVYVHHECGRPIVHCDVKPTNILLDEDMSAHLGDFGIASLVLDSPLTSDGNSGCDSSIIVNGTIGYIAPEYAQSVRASTSGDVYSFGVVLLEMLIGKRPTDSMFENDLSITNFVERNFPDDILHIIDVHLQEECKGSIHAANKTQNATCQCLISLAQVALSCTHRIPTERMNMREVAIRLHAIQTSYAEAIRQES</sequence>
<dbReference type="GO" id="GO:0005789">
    <property type="term" value="C:endoplasmic reticulum membrane"/>
    <property type="evidence" value="ECO:0007669"/>
    <property type="project" value="UniProtKB-SubCell"/>
</dbReference>
<dbReference type="GO" id="GO:0005524">
    <property type="term" value="F:ATP binding"/>
    <property type="evidence" value="ECO:0007669"/>
    <property type="project" value="UniProtKB-UniRule"/>
</dbReference>
<evidence type="ECO:0000256" key="19">
    <source>
        <dbReference type="ARBA" id="ARBA00023136"/>
    </source>
</evidence>
<dbReference type="PROSITE" id="PS50011">
    <property type="entry name" value="PROTEIN_KINASE_DOM"/>
    <property type="match status" value="1"/>
</dbReference>
<dbReference type="HOGENOM" id="CLU_000288_92_6_1"/>
<keyword evidence="14 27" id="KW-0547">Nucleotide-binding</keyword>
<dbReference type="PRINTS" id="PR00019">
    <property type="entry name" value="LEURICHRPT"/>
</dbReference>
<feature type="binding site" evidence="27">
    <location>
        <position position="458"/>
    </location>
    <ligand>
        <name>ATP</name>
        <dbReference type="ChEBI" id="CHEBI:30616"/>
    </ligand>
</feature>
<dbReference type="GO" id="GO:0005886">
    <property type="term" value="C:plasma membrane"/>
    <property type="evidence" value="ECO:0007669"/>
    <property type="project" value="UniProtKB-SubCell"/>
</dbReference>
<dbReference type="InterPro" id="IPR011009">
    <property type="entry name" value="Kinase-like_dom_sf"/>
</dbReference>
<organism evidence="30">
    <name type="scientific">Oryza nivara</name>
    <name type="common">Indian wild rice</name>
    <name type="synonym">Oryza sativa f. spontanea</name>
    <dbReference type="NCBI Taxonomy" id="4536"/>
    <lineage>
        <taxon>Eukaryota</taxon>
        <taxon>Viridiplantae</taxon>
        <taxon>Streptophyta</taxon>
        <taxon>Embryophyta</taxon>
        <taxon>Tracheophyta</taxon>
        <taxon>Spermatophyta</taxon>
        <taxon>Magnoliopsida</taxon>
        <taxon>Liliopsida</taxon>
        <taxon>Poales</taxon>
        <taxon>Poaceae</taxon>
        <taxon>BOP clade</taxon>
        <taxon>Oryzoideae</taxon>
        <taxon>Oryzeae</taxon>
        <taxon>Oryzinae</taxon>
        <taxon>Oryza</taxon>
    </lineage>
</organism>
<evidence type="ECO:0000256" key="17">
    <source>
        <dbReference type="ARBA" id="ARBA00022840"/>
    </source>
</evidence>
<evidence type="ECO:0000256" key="1">
    <source>
        <dbReference type="ARBA" id="ARBA00001936"/>
    </source>
</evidence>
<evidence type="ECO:0000256" key="14">
    <source>
        <dbReference type="ARBA" id="ARBA00022741"/>
    </source>
</evidence>
<dbReference type="PANTHER" id="PTHR45974:SF138">
    <property type="entry name" value="PROTEIN KINASE DOMAIN-CONTAINING PROTEIN"/>
    <property type="match status" value="1"/>
</dbReference>
<name>A0A0E0HQL4_ORYNI</name>
<comment type="function">
    <text evidence="25">The processed protein kinase Xa21 chain released by protein cleavage after X.oryzae pv. oryzae protein Ax21 detection translocates into the nucleus where it can bind and regulate WRKY62, a transcription factor. Confers resistance to the bacterial pathogen X.oryzae pv. oryzae (Xoo).</text>
</comment>
<keyword evidence="9" id="KW-0433">Leucine-rich repeat</keyword>
<dbReference type="Proteomes" id="UP000006591">
    <property type="component" value="Chromosome 6"/>
</dbReference>
<dbReference type="FunFam" id="1.10.510.10:FF:000358">
    <property type="entry name" value="Putative leucine-rich repeat receptor-like serine/threonine-protein kinase"/>
    <property type="match status" value="1"/>
</dbReference>
<accession>A0A0E0HQL4</accession>
<dbReference type="SUPFAM" id="SSF52047">
    <property type="entry name" value="RNI-like"/>
    <property type="match status" value="1"/>
</dbReference>
<dbReference type="Pfam" id="PF00069">
    <property type="entry name" value="Pkinase"/>
    <property type="match status" value="1"/>
</dbReference>
<evidence type="ECO:0000256" key="12">
    <source>
        <dbReference type="ARBA" id="ARBA00022729"/>
    </source>
</evidence>
<keyword evidence="16" id="KW-0256">Endoplasmic reticulum</keyword>
<comment type="catalytic activity">
    <reaction evidence="23">
        <text>L-seryl-[protein] + ATP = O-phospho-L-seryl-[protein] + ADP + H(+)</text>
        <dbReference type="Rhea" id="RHEA:17989"/>
        <dbReference type="Rhea" id="RHEA-COMP:9863"/>
        <dbReference type="Rhea" id="RHEA-COMP:11604"/>
        <dbReference type="ChEBI" id="CHEBI:15378"/>
        <dbReference type="ChEBI" id="CHEBI:29999"/>
        <dbReference type="ChEBI" id="CHEBI:30616"/>
        <dbReference type="ChEBI" id="CHEBI:83421"/>
        <dbReference type="ChEBI" id="CHEBI:456216"/>
        <dbReference type="EC" id="2.7.11.1"/>
    </reaction>
</comment>
<dbReference type="Gene3D" id="3.80.10.10">
    <property type="entry name" value="Ribonuclease Inhibitor"/>
    <property type="match status" value="2"/>
</dbReference>
<keyword evidence="8" id="KW-0597">Phosphoprotein</keyword>
<evidence type="ECO:0000256" key="15">
    <source>
        <dbReference type="ARBA" id="ARBA00022777"/>
    </source>
</evidence>
<dbReference type="Pfam" id="PF00560">
    <property type="entry name" value="LRR_1"/>
    <property type="match status" value="5"/>
</dbReference>
<evidence type="ECO:0000256" key="8">
    <source>
        <dbReference type="ARBA" id="ARBA00022553"/>
    </source>
</evidence>
<evidence type="ECO:0000256" key="16">
    <source>
        <dbReference type="ARBA" id="ARBA00022824"/>
    </source>
</evidence>